<keyword evidence="3" id="KW-1003">Cell membrane</keyword>
<comment type="similarity">
    <text evidence="2 7">Belongs to the ExbD/TolR family.</text>
</comment>
<dbReference type="Gene3D" id="3.30.420.270">
    <property type="match status" value="1"/>
</dbReference>
<keyword evidence="6 8" id="KW-0472">Membrane</keyword>
<comment type="subcellular location">
    <subcellularLocation>
        <location evidence="1">Cell membrane</location>
        <topology evidence="1">Single-pass membrane protein</topology>
    </subcellularLocation>
    <subcellularLocation>
        <location evidence="7">Cell membrane</location>
        <topology evidence="7">Single-pass type II membrane protein</topology>
    </subcellularLocation>
</comment>
<dbReference type="AlphaFoldDB" id="A0A1H4DME8"/>
<protein>
    <submittedName>
        <fullName evidence="9">Outer membrane transport energization protein ExbD</fullName>
    </submittedName>
</protein>
<keyword evidence="7" id="KW-0813">Transport</keyword>
<keyword evidence="4 7" id="KW-0812">Transmembrane</keyword>
<keyword evidence="10" id="KW-1185">Reference proteome</keyword>
<evidence type="ECO:0000256" key="4">
    <source>
        <dbReference type="ARBA" id="ARBA00022692"/>
    </source>
</evidence>
<feature type="transmembrane region" description="Helical" evidence="8">
    <location>
        <begin position="14"/>
        <end position="35"/>
    </location>
</feature>
<evidence type="ECO:0000313" key="9">
    <source>
        <dbReference type="EMBL" id="SEA73935.1"/>
    </source>
</evidence>
<sequence length="132" mass="13830">MRRERRRRAGEERLLPLVNVVFLLLLVFLIAGRIAPPQPFAVTPPPTAQDGAREAGPALVAMAADGRLAFEGGEIARADLMAALAARLAETPALEVSLMVDEAADGAALARLAAEMQALGARTLRLGARAAP</sequence>
<evidence type="ECO:0000313" key="10">
    <source>
        <dbReference type="Proteomes" id="UP000198703"/>
    </source>
</evidence>
<dbReference type="GO" id="GO:0022857">
    <property type="term" value="F:transmembrane transporter activity"/>
    <property type="evidence" value="ECO:0007669"/>
    <property type="project" value="InterPro"/>
</dbReference>
<organism evidence="9 10">
    <name type="scientific">Rubrimonas cliftonensis</name>
    <dbReference type="NCBI Taxonomy" id="89524"/>
    <lineage>
        <taxon>Bacteria</taxon>
        <taxon>Pseudomonadati</taxon>
        <taxon>Pseudomonadota</taxon>
        <taxon>Alphaproteobacteria</taxon>
        <taxon>Rhodobacterales</taxon>
        <taxon>Paracoccaceae</taxon>
        <taxon>Rubrimonas</taxon>
    </lineage>
</organism>
<evidence type="ECO:0000256" key="6">
    <source>
        <dbReference type="ARBA" id="ARBA00023136"/>
    </source>
</evidence>
<accession>A0A1H4DME8</accession>
<keyword evidence="5 8" id="KW-1133">Transmembrane helix</keyword>
<evidence type="ECO:0000256" key="2">
    <source>
        <dbReference type="ARBA" id="ARBA00005811"/>
    </source>
</evidence>
<dbReference type="Proteomes" id="UP000198703">
    <property type="component" value="Unassembled WGS sequence"/>
</dbReference>
<proteinExistence type="inferred from homology"/>
<reference evidence="9 10" key="1">
    <citation type="submission" date="2016-10" db="EMBL/GenBank/DDBJ databases">
        <authorList>
            <person name="de Groot N.N."/>
        </authorList>
    </citation>
    <scope>NUCLEOTIDE SEQUENCE [LARGE SCALE GENOMIC DNA]</scope>
    <source>
        <strain evidence="9 10">DSM 15345</strain>
    </source>
</reference>
<dbReference type="Pfam" id="PF02472">
    <property type="entry name" value="ExbD"/>
    <property type="match status" value="1"/>
</dbReference>
<name>A0A1H4DME8_9RHOB</name>
<keyword evidence="7" id="KW-0653">Protein transport</keyword>
<evidence type="ECO:0000256" key="7">
    <source>
        <dbReference type="RuleBase" id="RU003879"/>
    </source>
</evidence>
<evidence type="ECO:0000256" key="3">
    <source>
        <dbReference type="ARBA" id="ARBA00022475"/>
    </source>
</evidence>
<evidence type="ECO:0000256" key="8">
    <source>
        <dbReference type="SAM" id="Phobius"/>
    </source>
</evidence>
<dbReference type="STRING" id="89524.SAMN05444370_110129"/>
<dbReference type="GO" id="GO:0015031">
    <property type="term" value="P:protein transport"/>
    <property type="evidence" value="ECO:0007669"/>
    <property type="project" value="UniProtKB-KW"/>
</dbReference>
<dbReference type="EMBL" id="FNQM01000010">
    <property type="protein sequence ID" value="SEA73935.1"/>
    <property type="molecule type" value="Genomic_DNA"/>
</dbReference>
<dbReference type="PANTHER" id="PTHR30558">
    <property type="entry name" value="EXBD MEMBRANE COMPONENT OF PMF-DRIVEN MACROMOLECULE IMPORT SYSTEM"/>
    <property type="match status" value="1"/>
</dbReference>
<evidence type="ECO:0000256" key="1">
    <source>
        <dbReference type="ARBA" id="ARBA00004162"/>
    </source>
</evidence>
<dbReference type="InterPro" id="IPR003400">
    <property type="entry name" value="ExbD"/>
</dbReference>
<dbReference type="GO" id="GO:0005886">
    <property type="term" value="C:plasma membrane"/>
    <property type="evidence" value="ECO:0007669"/>
    <property type="project" value="UniProtKB-SubCell"/>
</dbReference>
<dbReference type="RefSeq" id="WP_139284083.1">
    <property type="nucleotide sequence ID" value="NZ_FNQM01000010.1"/>
</dbReference>
<evidence type="ECO:0000256" key="5">
    <source>
        <dbReference type="ARBA" id="ARBA00022989"/>
    </source>
</evidence>
<gene>
    <name evidence="9" type="ORF">SAMN05444370_110129</name>
</gene>
<dbReference type="PANTHER" id="PTHR30558:SF7">
    <property type="entry name" value="TOL-PAL SYSTEM PROTEIN TOLR"/>
    <property type="match status" value="1"/>
</dbReference>